<evidence type="ECO:0000313" key="3">
    <source>
        <dbReference type="Proteomes" id="UP000260823"/>
    </source>
</evidence>
<reference evidence="2 3" key="1">
    <citation type="submission" date="2018-08" db="EMBL/GenBank/DDBJ databases">
        <title>Mucilaginibacter terrae sp. nov., isolated from manganese diggings.</title>
        <authorList>
            <person name="Huang Y."/>
            <person name="Zhou Z."/>
        </authorList>
    </citation>
    <scope>NUCLEOTIDE SEQUENCE [LARGE SCALE GENOMIC DNA]</scope>
    <source>
        <strain evidence="2 3">ZH6</strain>
    </source>
</reference>
<keyword evidence="1" id="KW-0732">Signal</keyword>
<proteinExistence type="predicted"/>
<protein>
    <submittedName>
        <fullName evidence="2">Uncharacterized protein</fullName>
    </submittedName>
</protein>
<dbReference type="AlphaFoldDB" id="A0A3E2NL05"/>
<dbReference type="Proteomes" id="UP000260823">
    <property type="component" value="Unassembled WGS sequence"/>
</dbReference>
<dbReference type="EMBL" id="QWDE01000004">
    <property type="protein sequence ID" value="RFZ81651.1"/>
    <property type="molecule type" value="Genomic_DNA"/>
</dbReference>
<feature type="signal peptide" evidence="1">
    <location>
        <begin position="1"/>
        <end position="23"/>
    </location>
</feature>
<accession>A0A3E2NL05</accession>
<evidence type="ECO:0000313" key="2">
    <source>
        <dbReference type="EMBL" id="RFZ81651.1"/>
    </source>
</evidence>
<comment type="caution">
    <text evidence="2">The sequence shown here is derived from an EMBL/GenBank/DDBJ whole genome shotgun (WGS) entry which is preliminary data.</text>
</comment>
<gene>
    <name evidence="2" type="ORF">DYU05_17640</name>
</gene>
<feature type="chain" id="PRO_5017830495" evidence="1">
    <location>
        <begin position="24"/>
        <end position="148"/>
    </location>
</feature>
<dbReference type="OrthoDB" id="958471at2"/>
<organism evidence="2 3">
    <name type="scientific">Mucilaginibacter terrenus</name>
    <dbReference type="NCBI Taxonomy" id="2482727"/>
    <lineage>
        <taxon>Bacteria</taxon>
        <taxon>Pseudomonadati</taxon>
        <taxon>Bacteroidota</taxon>
        <taxon>Sphingobacteriia</taxon>
        <taxon>Sphingobacteriales</taxon>
        <taxon>Sphingobacteriaceae</taxon>
        <taxon>Mucilaginibacter</taxon>
    </lineage>
</organism>
<evidence type="ECO:0000256" key="1">
    <source>
        <dbReference type="SAM" id="SignalP"/>
    </source>
</evidence>
<sequence length="148" mass="16413">MKTIRLTFLATVLVVLTSITSYAQKVANYAAGKPGTSSYRGYSFYLTGTKPTEISFRSGADRNESNVTYNGKATYNGKRCFKMTLTGNKVYYAYPVGDKLAIVNATSKKAETYTWEYEGPVDGRGTFCEACAEDEKEAMKLMKSSYLK</sequence>
<name>A0A3E2NL05_9SPHI</name>
<keyword evidence="3" id="KW-1185">Reference proteome</keyword>
<dbReference type="RefSeq" id="WP_117384472.1">
    <property type="nucleotide sequence ID" value="NZ_QWDE01000004.1"/>
</dbReference>